<proteinExistence type="inferred from homology"/>
<accession>A0A6P8G0T4</accession>
<evidence type="ECO:0000313" key="5">
    <source>
        <dbReference type="Proteomes" id="UP000515152"/>
    </source>
</evidence>
<dbReference type="Pfam" id="PF01023">
    <property type="entry name" value="S_100"/>
    <property type="match status" value="1"/>
</dbReference>
<dbReference type="PROSITE" id="PS50222">
    <property type="entry name" value="EF_HAND_2"/>
    <property type="match status" value="1"/>
</dbReference>
<evidence type="ECO:0000313" key="6">
    <source>
        <dbReference type="RefSeq" id="XP_031432754.1"/>
    </source>
</evidence>
<dbReference type="PANTHER" id="PTHR11639:SF134">
    <property type="entry name" value="PROTEIN S100-A1-RELATED"/>
    <property type="match status" value="1"/>
</dbReference>
<reference evidence="6" key="1">
    <citation type="submission" date="2025-08" db="UniProtKB">
        <authorList>
            <consortium name="RefSeq"/>
        </authorList>
    </citation>
    <scope>IDENTIFICATION</scope>
</reference>
<evidence type="ECO:0000256" key="1">
    <source>
        <dbReference type="ARBA" id="ARBA00007323"/>
    </source>
</evidence>
<dbReference type="RefSeq" id="XP_031432754.1">
    <property type="nucleotide sequence ID" value="XM_031576894.2"/>
</dbReference>
<feature type="domain" description="EF-hand" evidence="4">
    <location>
        <begin position="46"/>
        <end position="81"/>
    </location>
</feature>
<dbReference type="KEGG" id="char:116222503"/>
<dbReference type="AlphaFoldDB" id="A0A6P8G0T4"/>
<dbReference type="InterPro" id="IPR013787">
    <property type="entry name" value="S100_Ca-bd_sub"/>
</dbReference>
<dbReference type="InterPro" id="IPR018247">
    <property type="entry name" value="EF_Hand_1_Ca_BS"/>
</dbReference>
<organism evidence="5 6">
    <name type="scientific">Clupea harengus</name>
    <name type="common">Atlantic herring</name>
    <dbReference type="NCBI Taxonomy" id="7950"/>
    <lineage>
        <taxon>Eukaryota</taxon>
        <taxon>Metazoa</taxon>
        <taxon>Chordata</taxon>
        <taxon>Craniata</taxon>
        <taxon>Vertebrata</taxon>
        <taxon>Euteleostomi</taxon>
        <taxon>Actinopterygii</taxon>
        <taxon>Neopterygii</taxon>
        <taxon>Teleostei</taxon>
        <taxon>Clupei</taxon>
        <taxon>Clupeiformes</taxon>
        <taxon>Clupeoidei</taxon>
        <taxon>Clupeidae</taxon>
        <taxon>Clupea</taxon>
    </lineage>
</organism>
<dbReference type="CDD" id="cd00213">
    <property type="entry name" value="S-100"/>
    <property type="match status" value="1"/>
</dbReference>
<protein>
    <submittedName>
        <fullName evidence="6">Ictacalcin-like</fullName>
    </submittedName>
</protein>
<dbReference type="InterPro" id="IPR002048">
    <property type="entry name" value="EF_hand_dom"/>
</dbReference>
<dbReference type="InterPro" id="IPR034325">
    <property type="entry name" value="S-100_dom"/>
</dbReference>
<dbReference type="GO" id="GO:0048306">
    <property type="term" value="F:calcium-dependent protein binding"/>
    <property type="evidence" value="ECO:0007669"/>
    <property type="project" value="TreeGrafter"/>
</dbReference>
<dbReference type="PROSITE" id="PS00018">
    <property type="entry name" value="EF_HAND_1"/>
    <property type="match status" value="1"/>
</dbReference>
<dbReference type="GO" id="GO:0005509">
    <property type="term" value="F:calcium ion binding"/>
    <property type="evidence" value="ECO:0007669"/>
    <property type="project" value="InterPro"/>
</dbReference>
<sequence>MTQLQGAMMALIGVFHEHAGKDQALNKAELKGLLEAEFGGASGNAKDKNVIDEIFKGLDQDGSGSVNFTEFVTMVAALTAATHEMLSQQ</sequence>
<evidence type="ECO:0000256" key="3">
    <source>
        <dbReference type="ARBA" id="ARBA00022837"/>
    </source>
</evidence>
<evidence type="ECO:0000259" key="4">
    <source>
        <dbReference type="PROSITE" id="PS50222"/>
    </source>
</evidence>
<dbReference type="GO" id="GO:0046914">
    <property type="term" value="F:transition metal ion binding"/>
    <property type="evidence" value="ECO:0007669"/>
    <property type="project" value="InterPro"/>
</dbReference>
<keyword evidence="3" id="KW-0106">Calcium</keyword>
<dbReference type="Pfam" id="PF00036">
    <property type="entry name" value="EF-hand_1"/>
    <property type="match status" value="1"/>
</dbReference>
<keyword evidence="2" id="KW-0479">Metal-binding</keyword>
<dbReference type="OrthoDB" id="8936017at2759"/>
<dbReference type="GeneID" id="116222503"/>
<dbReference type="SMART" id="SM00054">
    <property type="entry name" value="EFh"/>
    <property type="match status" value="1"/>
</dbReference>
<dbReference type="InterPro" id="IPR011992">
    <property type="entry name" value="EF-hand-dom_pair"/>
</dbReference>
<gene>
    <name evidence="6" type="primary">LOC116222503</name>
</gene>
<dbReference type="PANTHER" id="PTHR11639">
    <property type="entry name" value="S100 CALCIUM-BINDING PROTEIN"/>
    <property type="match status" value="1"/>
</dbReference>
<dbReference type="SUPFAM" id="SSF47473">
    <property type="entry name" value="EF-hand"/>
    <property type="match status" value="1"/>
</dbReference>
<keyword evidence="5" id="KW-1185">Reference proteome</keyword>
<dbReference type="Gene3D" id="1.10.238.10">
    <property type="entry name" value="EF-hand"/>
    <property type="match status" value="1"/>
</dbReference>
<name>A0A6P8G0T4_CLUHA</name>
<dbReference type="SMART" id="SM01394">
    <property type="entry name" value="S_100"/>
    <property type="match status" value="1"/>
</dbReference>
<evidence type="ECO:0000256" key="2">
    <source>
        <dbReference type="ARBA" id="ARBA00022723"/>
    </source>
</evidence>
<comment type="similarity">
    <text evidence="1">Belongs to the S-100 family.</text>
</comment>
<dbReference type="Proteomes" id="UP000515152">
    <property type="component" value="Chromosome 11"/>
</dbReference>